<dbReference type="RefSeq" id="WP_004016450.1">
    <property type="nucleotide sequence ID" value="NZ_JABCUV010000003.1"/>
</dbReference>
<feature type="transmembrane region" description="Helical" evidence="8">
    <location>
        <begin position="105"/>
        <end position="126"/>
    </location>
</feature>
<evidence type="ECO:0000256" key="2">
    <source>
        <dbReference type="ARBA" id="ARBA00022448"/>
    </source>
</evidence>
<protein>
    <submittedName>
        <fullName evidence="9">TrkH family potassium uptake protein</fullName>
    </submittedName>
</protein>
<comment type="subcellular location">
    <subcellularLocation>
        <location evidence="1">Cell membrane</location>
        <topology evidence="1">Multi-pass membrane protein</topology>
    </subcellularLocation>
</comment>
<feature type="transmembrane region" description="Helical" evidence="8">
    <location>
        <begin position="12"/>
        <end position="35"/>
    </location>
</feature>
<accession>A0A848RG87</accession>
<name>A0A848RG87_9ACTO</name>
<reference evidence="9 10" key="1">
    <citation type="submission" date="2020-04" db="EMBL/GenBank/DDBJ databases">
        <title>Antimicrobial susceptibility and clonality of vaginal-derived multi-drug resistant Mobiluncus isolates in China.</title>
        <authorList>
            <person name="Zhang X."/>
        </authorList>
    </citation>
    <scope>NUCLEOTIDE SEQUENCE [LARGE SCALE GENOMIC DNA]</scope>
    <source>
        <strain evidence="9 10">7</strain>
    </source>
</reference>
<dbReference type="PANTHER" id="PTHR32024">
    <property type="entry name" value="TRK SYSTEM POTASSIUM UPTAKE PROTEIN TRKG-RELATED"/>
    <property type="match status" value="1"/>
</dbReference>
<dbReference type="EMBL" id="JABCUV010000003">
    <property type="protein sequence ID" value="NMW92890.1"/>
    <property type="molecule type" value="Genomic_DNA"/>
</dbReference>
<evidence type="ECO:0000313" key="9">
    <source>
        <dbReference type="EMBL" id="NMW92890.1"/>
    </source>
</evidence>
<evidence type="ECO:0000256" key="1">
    <source>
        <dbReference type="ARBA" id="ARBA00004651"/>
    </source>
</evidence>
<dbReference type="Pfam" id="PF02386">
    <property type="entry name" value="TrkH"/>
    <property type="match status" value="1"/>
</dbReference>
<gene>
    <name evidence="9" type="ORF">HHJ74_04130</name>
</gene>
<comment type="caution">
    <text evidence="9">The sequence shown here is derived from an EMBL/GenBank/DDBJ whole genome shotgun (WGS) entry which is preliminary data.</text>
</comment>
<sequence>MIKDGTGSLQPSRIVILAFLLTMLAGTVLLCLPVARTGAGENLILDQSPALPAAANSGIAPHEPPTKTVPSLGPALPAAANSGIAPHEPPTKTVPSLGPALPGGAPLSVALFTAASATCVTGLIVVDTGTYWSPFGQTVLLGLMELGGIGTMTVVSLVSLALGRATSDTREVAAHSLRGIPLGGIKHTVAAILGFSLVAQMIFGVILAWRLGASGKVPGGAMGVFHGFFLAASAFNNAGFAPWTDSVTGFNHDPVVLGSLAVLILVGGLGFPVWAVLWVKGPHWWRLNLNVRIMLVGTAVLVAGGTVLMAALEWNNPATLGAHHPGEKLLNAFFAAVSPRTAGFNAIDIGAQYPATWLVTDGLMLVGGGSAGTAGGLKVTTTAVVLATLWGEVRGAGAINILGLRLARAAQRQALAVFSLFIGLVGISVFLMVLTTPWGLSRSLFEVCSALATVGLSTGITPSLPVANQALLIALMLVGRLGPLTIATAWGARKRRLVYELPKDYPLIG</sequence>
<keyword evidence="5 8" id="KW-1133">Transmembrane helix</keyword>
<feature type="transmembrane region" description="Helical" evidence="8">
    <location>
        <begin position="414"/>
        <end position="434"/>
    </location>
</feature>
<organism evidence="9 10">
    <name type="scientific">Mobiluncus mulieris</name>
    <dbReference type="NCBI Taxonomy" id="2052"/>
    <lineage>
        <taxon>Bacteria</taxon>
        <taxon>Bacillati</taxon>
        <taxon>Actinomycetota</taxon>
        <taxon>Actinomycetes</taxon>
        <taxon>Actinomycetales</taxon>
        <taxon>Actinomycetaceae</taxon>
        <taxon>Mobiluncus</taxon>
    </lineage>
</organism>
<keyword evidence="7 8" id="KW-0472">Membrane</keyword>
<dbReference type="GO" id="GO:0008324">
    <property type="term" value="F:monoatomic cation transmembrane transporter activity"/>
    <property type="evidence" value="ECO:0007669"/>
    <property type="project" value="InterPro"/>
</dbReference>
<dbReference type="GO" id="GO:0005886">
    <property type="term" value="C:plasma membrane"/>
    <property type="evidence" value="ECO:0007669"/>
    <property type="project" value="UniProtKB-SubCell"/>
</dbReference>
<feature type="transmembrane region" description="Helical" evidence="8">
    <location>
        <begin position="470"/>
        <end position="492"/>
    </location>
</feature>
<feature type="transmembrane region" description="Helical" evidence="8">
    <location>
        <begin position="189"/>
        <end position="209"/>
    </location>
</feature>
<evidence type="ECO:0000256" key="3">
    <source>
        <dbReference type="ARBA" id="ARBA00022475"/>
    </source>
</evidence>
<dbReference type="AlphaFoldDB" id="A0A848RG87"/>
<feature type="transmembrane region" description="Helical" evidence="8">
    <location>
        <begin position="221"/>
        <end position="243"/>
    </location>
</feature>
<keyword evidence="2" id="KW-0813">Transport</keyword>
<feature type="transmembrane region" description="Helical" evidence="8">
    <location>
        <begin position="255"/>
        <end position="279"/>
    </location>
</feature>
<dbReference type="GO" id="GO:0030001">
    <property type="term" value="P:metal ion transport"/>
    <property type="evidence" value="ECO:0007669"/>
    <property type="project" value="UniProtKB-ARBA"/>
</dbReference>
<feature type="transmembrane region" description="Helical" evidence="8">
    <location>
        <begin position="138"/>
        <end position="162"/>
    </location>
</feature>
<evidence type="ECO:0000256" key="8">
    <source>
        <dbReference type="SAM" id="Phobius"/>
    </source>
</evidence>
<dbReference type="Proteomes" id="UP000582487">
    <property type="component" value="Unassembled WGS sequence"/>
</dbReference>
<keyword evidence="3" id="KW-1003">Cell membrane</keyword>
<evidence type="ECO:0000256" key="7">
    <source>
        <dbReference type="ARBA" id="ARBA00023136"/>
    </source>
</evidence>
<evidence type="ECO:0000313" key="10">
    <source>
        <dbReference type="Proteomes" id="UP000582487"/>
    </source>
</evidence>
<proteinExistence type="predicted"/>
<dbReference type="PANTHER" id="PTHR32024:SF1">
    <property type="entry name" value="KTR SYSTEM POTASSIUM UPTAKE PROTEIN B"/>
    <property type="match status" value="1"/>
</dbReference>
<evidence type="ECO:0000256" key="6">
    <source>
        <dbReference type="ARBA" id="ARBA00023065"/>
    </source>
</evidence>
<evidence type="ECO:0000256" key="5">
    <source>
        <dbReference type="ARBA" id="ARBA00022989"/>
    </source>
</evidence>
<keyword evidence="4 8" id="KW-0812">Transmembrane</keyword>
<evidence type="ECO:0000256" key="4">
    <source>
        <dbReference type="ARBA" id="ARBA00022692"/>
    </source>
</evidence>
<dbReference type="InterPro" id="IPR003445">
    <property type="entry name" value="Cat_transpt"/>
</dbReference>
<feature type="transmembrane region" description="Helical" evidence="8">
    <location>
        <begin position="291"/>
        <end position="312"/>
    </location>
</feature>
<keyword evidence="6" id="KW-0406">Ion transport</keyword>